<feature type="chain" id="PRO_5044518856" description="C-C motif chemokine" evidence="9">
    <location>
        <begin position="23"/>
        <end position="97"/>
    </location>
</feature>
<evidence type="ECO:0000256" key="4">
    <source>
        <dbReference type="ARBA" id="ARBA00022525"/>
    </source>
</evidence>
<evidence type="ECO:0000313" key="11">
    <source>
        <dbReference type="Proteomes" id="UP000515129"/>
    </source>
</evidence>
<comment type="function">
    <text evidence="7">Monokine with inflammatory and chemokinetic properties. Binds to CCR1, CCR4 and CCR5. One of the major HIV-suppressive factors produced by CD8+ T-cells. Recombinant MIP-1-alpha induces a dose-dependent inhibition of different strains of HIV-1, HIV-2, and simian immunodeficiency virus (SIV).</text>
</comment>
<organism evidence="11 13">
    <name type="scientific">Carassius auratus</name>
    <name type="common">Goldfish</name>
    <dbReference type="NCBI Taxonomy" id="7957"/>
    <lineage>
        <taxon>Eukaryota</taxon>
        <taxon>Metazoa</taxon>
        <taxon>Chordata</taxon>
        <taxon>Craniata</taxon>
        <taxon>Vertebrata</taxon>
        <taxon>Euteleostomi</taxon>
        <taxon>Actinopterygii</taxon>
        <taxon>Neopterygii</taxon>
        <taxon>Teleostei</taxon>
        <taxon>Ostariophysi</taxon>
        <taxon>Cypriniformes</taxon>
        <taxon>Cyprinidae</taxon>
        <taxon>Cyprininae</taxon>
        <taxon>Carassius</taxon>
    </lineage>
</organism>
<dbReference type="InterPro" id="IPR039809">
    <property type="entry name" value="Chemokine_b/g/d"/>
</dbReference>
<comment type="similarity">
    <text evidence="2 9">Belongs to the intercrine beta (chemokine CC) family.</text>
</comment>
<dbReference type="GeneTree" id="ENSGT01100000263482"/>
<keyword evidence="3 9" id="KW-0202">Cytokine</keyword>
<dbReference type="SUPFAM" id="SSF54117">
    <property type="entry name" value="Interleukin 8-like chemokines"/>
    <property type="match status" value="1"/>
</dbReference>
<dbReference type="FunFam" id="2.40.50.40:FF:000002">
    <property type="entry name" value="C-C motif chemokine"/>
    <property type="match status" value="1"/>
</dbReference>
<evidence type="ECO:0000256" key="2">
    <source>
        <dbReference type="ARBA" id="ARBA00010868"/>
    </source>
</evidence>
<keyword evidence="6" id="KW-1015">Disulfide bond</keyword>
<feature type="domain" description="Chemokine interleukin-8-like" evidence="10">
    <location>
        <begin position="28"/>
        <end position="86"/>
    </location>
</feature>
<dbReference type="Gene3D" id="2.40.50.40">
    <property type="match status" value="1"/>
</dbReference>
<evidence type="ECO:0000256" key="8">
    <source>
        <dbReference type="ARBA" id="ARBA00046726"/>
    </source>
</evidence>
<evidence type="ECO:0000256" key="7">
    <source>
        <dbReference type="ARBA" id="ARBA00044740"/>
    </source>
</evidence>
<evidence type="ECO:0000259" key="10">
    <source>
        <dbReference type="SMART" id="SM00199"/>
    </source>
</evidence>
<reference evidence="12 13" key="1">
    <citation type="submission" date="2025-04" db="UniProtKB">
        <authorList>
            <consortium name="RefSeq"/>
        </authorList>
    </citation>
    <scope>IDENTIFICATION</scope>
    <source>
        <strain evidence="12 13">Wakin</strain>
        <tissue evidence="12 13">Muscle</tissue>
    </source>
</reference>
<dbReference type="PANTHER" id="PTHR12015:SF183">
    <property type="entry name" value="C-C MOTIF CHEMOKINE 3"/>
    <property type="match status" value="1"/>
</dbReference>
<keyword evidence="4 9" id="KW-0964">Secreted</keyword>
<dbReference type="InterPro" id="IPR001811">
    <property type="entry name" value="Chemokine_IL8-like_dom"/>
</dbReference>
<evidence type="ECO:0000256" key="5">
    <source>
        <dbReference type="ARBA" id="ARBA00022729"/>
    </source>
</evidence>
<dbReference type="PANTHER" id="PTHR12015">
    <property type="entry name" value="SMALL INDUCIBLE CYTOKINE A"/>
    <property type="match status" value="1"/>
</dbReference>
<feature type="signal peptide" evidence="9">
    <location>
        <begin position="1"/>
        <end position="22"/>
    </location>
</feature>
<accession>A0A6P6IT38</accession>
<protein>
    <recommendedName>
        <fullName evidence="9">C-C motif chemokine</fullName>
    </recommendedName>
</protein>
<dbReference type="GO" id="GO:0005615">
    <property type="term" value="C:extracellular space"/>
    <property type="evidence" value="ECO:0007669"/>
    <property type="project" value="UniProtKB-KW"/>
</dbReference>
<dbReference type="SMART" id="SM00199">
    <property type="entry name" value="SCY"/>
    <property type="match status" value="1"/>
</dbReference>
<evidence type="ECO:0000313" key="12">
    <source>
        <dbReference type="RefSeq" id="XP_026050918.1"/>
    </source>
</evidence>
<dbReference type="AlphaFoldDB" id="A0A6P6IT38"/>
<comment type="subcellular location">
    <subcellularLocation>
        <location evidence="1 9">Secreted</location>
    </subcellularLocation>
</comment>
<dbReference type="GO" id="GO:0008009">
    <property type="term" value="F:chemokine activity"/>
    <property type="evidence" value="ECO:0007669"/>
    <property type="project" value="InterPro"/>
</dbReference>
<gene>
    <name evidence="13" type="primary">LOC113037823</name>
    <name evidence="12" type="synonym">LOC113037785</name>
</gene>
<dbReference type="OrthoDB" id="9447832at2759"/>
<dbReference type="GeneID" id="113037823"/>
<evidence type="ECO:0000256" key="1">
    <source>
        <dbReference type="ARBA" id="ARBA00004613"/>
    </source>
</evidence>
<dbReference type="PROSITE" id="PS00472">
    <property type="entry name" value="SMALL_CYTOKINES_CC"/>
    <property type="match status" value="1"/>
</dbReference>
<proteinExistence type="inferred from homology"/>
<dbReference type="RefSeq" id="XP_026050918.1">
    <property type="nucleotide sequence ID" value="XM_026195133.1"/>
</dbReference>
<dbReference type="InterPro" id="IPR036048">
    <property type="entry name" value="Interleukin_8-like_sf"/>
</dbReference>
<dbReference type="InterPro" id="IPR000827">
    <property type="entry name" value="Chemokine_CC_CS"/>
</dbReference>
<keyword evidence="9" id="KW-0145">Chemotaxis</keyword>
<dbReference type="CDD" id="cd00272">
    <property type="entry name" value="Chemokine_CC"/>
    <property type="match status" value="1"/>
</dbReference>
<dbReference type="KEGG" id="caua:113037823"/>
<evidence type="ECO:0000313" key="13">
    <source>
        <dbReference type="RefSeq" id="XP_026050954.1"/>
    </source>
</evidence>
<dbReference type="Pfam" id="PF00048">
    <property type="entry name" value="IL8"/>
    <property type="match status" value="1"/>
</dbReference>
<evidence type="ECO:0000256" key="3">
    <source>
        <dbReference type="ARBA" id="ARBA00022514"/>
    </source>
</evidence>
<keyword evidence="11" id="KW-1185">Reference proteome</keyword>
<evidence type="ECO:0000256" key="6">
    <source>
        <dbReference type="ARBA" id="ARBA00023157"/>
    </source>
</evidence>
<name>A0A6P6IT38_CARAU</name>
<dbReference type="RefSeq" id="XP_026050954.1">
    <property type="nucleotide sequence ID" value="XM_026195169.1"/>
</dbReference>
<dbReference type="Proteomes" id="UP000515129">
    <property type="component" value="Chromosome 20"/>
</dbReference>
<keyword evidence="5 9" id="KW-0732">Signal</keyword>
<dbReference type="KEGG" id="caua:113037785"/>
<sequence>MRSHCIFIACLVLFAFCSLAQSEFSQGPNKCCFSFSNVRIPLKQVDSYHTTHLECHRSGVIFITKAPKEICANPSNKWVQRLMNLVDARNMKDMDSE</sequence>
<dbReference type="GO" id="GO:0006955">
    <property type="term" value="P:immune response"/>
    <property type="evidence" value="ECO:0007669"/>
    <property type="project" value="InterPro"/>
</dbReference>
<comment type="subunit">
    <text evidence="8">Self-associates. Also heterodimer of MIP-1-alpha(4-69) and MIP-1-beta(3-69). Interacts with CCR1.</text>
</comment>
<evidence type="ECO:0000256" key="9">
    <source>
        <dbReference type="RuleBase" id="RU361150"/>
    </source>
</evidence>